<keyword evidence="2" id="KW-1185">Reference proteome</keyword>
<organism evidence="1 2">
    <name type="scientific">Trapa natans</name>
    <name type="common">Water chestnut</name>
    <dbReference type="NCBI Taxonomy" id="22666"/>
    <lineage>
        <taxon>Eukaryota</taxon>
        <taxon>Viridiplantae</taxon>
        <taxon>Streptophyta</taxon>
        <taxon>Embryophyta</taxon>
        <taxon>Tracheophyta</taxon>
        <taxon>Spermatophyta</taxon>
        <taxon>Magnoliopsida</taxon>
        <taxon>eudicotyledons</taxon>
        <taxon>Gunneridae</taxon>
        <taxon>Pentapetalae</taxon>
        <taxon>rosids</taxon>
        <taxon>malvids</taxon>
        <taxon>Myrtales</taxon>
        <taxon>Lythraceae</taxon>
        <taxon>Trapa</taxon>
    </lineage>
</organism>
<dbReference type="EMBL" id="JAXQNO010000022">
    <property type="protein sequence ID" value="KAK4767334.1"/>
    <property type="molecule type" value="Genomic_DNA"/>
</dbReference>
<gene>
    <name evidence="1" type="ORF">SAY86_015084</name>
</gene>
<accession>A0AAN7KH71</accession>
<proteinExistence type="predicted"/>
<protein>
    <submittedName>
        <fullName evidence="1">Uncharacterized protein</fullName>
    </submittedName>
</protein>
<sequence>MSARANKKLHMLCNPLAAIRKINRLIYEIYRSGLRVQTPKWVSRSSIRIGRGRGSIPEPVRPVMESKKTL</sequence>
<dbReference type="AlphaFoldDB" id="A0AAN7KH71"/>
<name>A0AAN7KH71_TRANT</name>
<evidence type="ECO:0000313" key="1">
    <source>
        <dbReference type="EMBL" id="KAK4767334.1"/>
    </source>
</evidence>
<evidence type="ECO:0000313" key="2">
    <source>
        <dbReference type="Proteomes" id="UP001346149"/>
    </source>
</evidence>
<reference evidence="1 2" key="1">
    <citation type="journal article" date="2023" name="Hortic Res">
        <title>Pangenome of water caltrop reveals structural variations and asymmetric subgenome divergence after allopolyploidization.</title>
        <authorList>
            <person name="Zhang X."/>
            <person name="Chen Y."/>
            <person name="Wang L."/>
            <person name="Yuan Y."/>
            <person name="Fang M."/>
            <person name="Shi L."/>
            <person name="Lu R."/>
            <person name="Comes H.P."/>
            <person name="Ma Y."/>
            <person name="Chen Y."/>
            <person name="Huang G."/>
            <person name="Zhou Y."/>
            <person name="Zheng Z."/>
            <person name="Qiu Y."/>
        </authorList>
    </citation>
    <scope>NUCLEOTIDE SEQUENCE [LARGE SCALE GENOMIC DNA]</scope>
    <source>
        <strain evidence="1">F231</strain>
    </source>
</reference>
<dbReference type="Proteomes" id="UP001346149">
    <property type="component" value="Unassembled WGS sequence"/>
</dbReference>
<comment type="caution">
    <text evidence="1">The sequence shown here is derived from an EMBL/GenBank/DDBJ whole genome shotgun (WGS) entry which is preliminary data.</text>
</comment>